<protein>
    <submittedName>
        <fullName evidence="3">TetR family transcriptional regulator</fullName>
    </submittedName>
</protein>
<dbReference type="InterPro" id="IPR009057">
    <property type="entry name" value="Homeodomain-like_sf"/>
</dbReference>
<dbReference type="Gene3D" id="1.10.357.10">
    <property type="entry name" value="Tetracycline Repressor, domain 2"/>
    <property type="match status" value="1"/>
</dbReference>
<reference evidence="3 4" key="1">
    <citation type="submission" date="2019-12" db="EMBL/GenBank/DDBJ databases">
        <authorList>
            <person name="Woiski C."/>
        </authorList>
    </citation>
    <scope>NUCLEOTIDE SEQUENCE [LARGE SCALE GENOMIC DNA]</scope>
    <source>
        <strain evidence="3 4">BOE100</strain>
    </source>
</reference>
<dbReference type="PROSITE" id="PS50977">
    <property type="entry name" value="HTH_TETR_2"/>
    <property type="match status" value="1"/>
</dbReference>
<dbReference type="InterPro" id="IPR050624">
    <property type="entry name" value="HTH-type_Tx_Regulator"/>
</dbReference>
<proteinExistence type="predicted"/>
<dbReference type="PANTHER" id="PTHR43479">
    <property type="entry name" value="ACREF/ENVCD OPERON REPRESSOR-RELATED"/>
    <property type="match status" value="1"/>
</dbReference>
<dbReference type="GO" id="GO:0003677">
    <property type="term" value="F:DNA binding"/>
    <property type="evidence" value="ECO:0007669"/>
    <property type="project" value="UniProtKB-UniRule"/>
</dbReference>
<dbReference type="RefSeq" id="WP_010952961.1">
    <property type="nucleotide sequence ID" value="NZ_CABEEI010000004.1"/>
</dbReference>
<evidence type="ECO:0000256" key="2">
    <source>
        <dbReference type="PROSITE-ProRule" id="PRU00335"/>
    </source>
</evidence>
<dbReference type="Proteomes" id="UP000442695">
    <property type="component" value="Unassembled WGS sequence"/>
</dbReference>
<gene>
    <name evidence="3" type="ORF">GN299_30035</name>
</gene>
<evidence type="ECO:0000313" key="3">
    <source>
        <dbReference type="EMBL" id="KAF0251185.1"/>
    </source>
</evidence>
<dbReference type="SUPFAM" id="SSF46689">
    <property type="entry name" value="Homeodomain-like"/>
    <property type="match status" value="1"/>
</dbReference>
<accession>A0A7V8EAC1</accession>
<evidence type="ECO:0000256" key="1">
    <source>
        <dbReference type="ARBA" id="ARBA00023125"/>
    </source>
</evidence>
<name>A0A7V8EAC1_PSEPU</name>
<dbReference type="Gene3D" id="1.10.10.60">
    <property type="entry name" value="Homeodomain-like"/>
    <property type="match status" value="1"/>
</dbReference>
<dbReference type="EMBL" id="WOWR01000067">
    <property type="protein sequence ID" value="KAF0251185.1"/>
    <property type="molecule type" value="Genomic_DNA"/>
</dbReference>
<dbReference type="PANTHER" id="PTHR43479:SF11">
    <property type="entry name" value="ACREF_ENVCD OPERON REPRESSOR-RELATED"/>
    <property type="match status" value="1"/>
</dbReference>
<organism evidence="3 4">
    <name type="scientific">Pseudomonas putida</name>
    <name type="common">Arthrobacter siderocapsulatus</name>
    <dbReference type="NCBI Taxonomy" id="303"/>
    <lineage>
        <taxon>Bacteria</taxon>
        <taxon>Pseudomonadati</taxon>
        <taxon>Pseudomonadota</taxon>
        <taxon>Gammaproteobacteria</taxon>
        <taxon>Pseudomonadales</taxon>
        <taxon>Pseudomonadaceae</taxon>
        <taxon>Pseudomonas</taxon>
    </lineage>
</organism>
<keyword evidence="1 2" id="KW-0238">DNA-binding</keyword>
<comment type="caution">
    <text evidence="3">The sequence shown here is derived from an EMBL/GenBank/DDBJ whole genome shotgun (WGS) entry which is preliminary data.</text>
</comment>
<dbReference type="Pfam" id="PF00440">
    <property type="entry name" value="TetR_N"/>
    <property type="match status" value="1"/>
</dbReference>
<evidence type="ECO:0000313" key="4">
    <source>
        <dbReference type="Proteomes" id="UP000442695"/>
    </source>
</evidence>
<dbReference type="AlphaFoldDB" id="A0A7V8EAC1"/>
<sequence length="200" mass="23098">MSKKEQRKPATLRAEQQQETREKLLRATIETISYKGYQSATIDNITSHAGTGRATFYLHFRSKPEALMAGWQEIYMPQMVNILQNLDESYPAKGQKLEVWISSLVKFWEDSKPIALASNEAIALEPQLSREWFRQIWTVSSQLPNWSARNAEDRADAELRLFMLGTFTEHVLMMWLGGSAPITREQVLKSLAEQWSREFS</sequence>
<dbReference type="InterPro" id="IPR001647">
    <property type="entry name" value="HTH_TetR"/>
</dbReference>
<dbReference type="PRINTS" id="PR00455">
    <property type="entry name" value="HTHTETR"/>
</dbReference>
<feature type="DNA-binding region" description="H-T-H motif" evidence="2">
    <location>
        <begin position="41"/>
        <end position="60"/>
    </location>
</feature>